<name>A0A0F8W7B7_9ZZZZ</name>
<sequence>MISIEPITDFNLEFFIKIIKEIKPKFVSIGADSKGHNLPEPSWDKV</sequence>
<organism evidence="1">
    <name type="scientific">marine sediment metagenome</name>
    <dbReference type="NCBI Taxonomy" id="412755"/>
    <lineage>
        <taxon>unclassified sequences</taxon>
        <taxon>metagenomes</taxon>
        <taxon>ecological metagenomes</taxon>
    </lineage>
</organism>
<evidence type="ECO:0000313" key="1">
    <source>
        <dbReference type="EMBL" id="KKK52692.1"/>
    </source>
</evidence>
<comment type="caution">
    <text evidence="1">The sequence shown here is derived from an EMBL/GenBank/DDBJ whole genome shotgun (WGS) entry which is preliminary data.</text>
</comment>
<reference evidence="1" key="1">
    <citation type="journal article" date="2015" name="Nature">
        <title>Complex archaea that bridge the gap between prokaryotes and eukaryotes.</title>
        <authorList>
            <person name="Spang A."/>
            <person name="Saw J.H."/>
            <person name="Jorgensen S.L."/>
            <person name="Zaremba-Niedzwiedzka K."/>
            <person name="Martijn J."/>
            <person name="Lind A.E."/>
            <person name="van Eijk R."/>
            <person name="Schleper C."/>
            <person name="Guy L."/>
            <person name="Ettema T.J."/>
        </authorList>
    </citation>
    <scope>NUCLEOTIDE SEQUENCE</scope>
</reference>
<dbReference type="AlphaFoldDB" id="A0A0F8W7B7"/>
<dbReference type="EMBL" id="LAZR01066892">
    <property type="protein sequence ID" value="KKK52692.1"/>
    <property type="molecule type" value="Genomic_DNA"/>
</dbReference>
<gene>
    <name evidence="1" type="ORF">LCGC14_3102340</name>
</gene>
<accession>A0A0F8W7B7</accession>
<proteinExistence type="predicted"/>
<protein>
    <submittedName>
        <fullName evidence="1">Uncharacterized protein</fullName>
    </submittedName>
</protein>